<keyword evidence="9" id="KW-1185">Reference proteome</keyword>
<feature type="transmembrane region" description="Helical" evidence="7">
    <location>
        <begin position="306"/>
        <end position="330"/>
    </location>
</feature>
<organism evidence="8 9">
    <name type="scientific">Dehalobacterium formicoaceticum</name>
    <dbReference type="NCBI Taxonomy" id="51515"/>
    <lineage>
        <taxon>Bacteria</taxon>
        <taxon>Bacillati</taxon>
        <taxon>Bacillota</taxon>
        <taxon>Clostridia</taxon>
        <taxon>Eubacteriales</taxon>
        <taxon>Peptococcaceae</taxon>
        <taxon>Dehalobacterium</taxon>
    </lineage>
</organism>
<dbReference type="InterPro" id="IPR004630">
    <property type="entry name" value="UPF0324_YeiH-like"/>
</dbReference>
<keyword evidence="4 7" id="KW-0812">Transmembrane</keyword>
<keyword evidence="6 7" id="KW-0472">Membrane</keyword>
<dbReference type="EMBL" id="JANPWE010000002">
    <property type="protein sequence ID" value="MCR6545018.1"/>
    <property type="molecule type" value="Genomic_DNA"/>
</dbReference>
<feature type="transmembrane region" description="Helical" evidence="7">
    <location>
        <begin position="273"/>
        <end position="294"/>
    </location>
</feature>
<comment type="similarity">
    <text evidence="2">Belongs to the UPF0324 family.</text>
</comment>
<evidence type="ECO:0000256" key="2">
    <source>
        <dbReference type="ARBA" id="ARBA00007977"/>
    </source>
</evidence>
<dbReference type="RefSeq" id="WP_089608705.1">
    <property type="nucleotide sequence ID" value="NZ_CP022121.1"/>
</dbReference>
<evidence type="ECO:0000256" key="3">
    <source>
        <dbReference type="ARBA" id="ARBA00022475"/>
    </source>
</evidence>
<accession>A0ABT1Y382</accession>
<comment type="subcellular location">
    <subcellularLocation>
        <location evidence="1">Cell membrane</location>
        <topology evidence="1">Multi-pass membrane protein</topology>
    </subcellularLocation>
</comment>
<feature type="transmembrane region" description="Helical" evidence="7">
    <location>
        <begin position="216"/>
        <end position="234"/>
    </location>
</feature>
<proteinExistence type="inferred from homology"/>
<sequence length="331" mass="35595">MINQKIIPGLLFSSLLAFLSILVPKMSIFSQLHVNSLIIAIVIGMIIKNFLHVPASFEPGIQYAFKRVLRFAVILLGFKLSIGDIGQIGGRGLLLVALVTGGTLLFAGWLGKRMDIDRGLTLLIGAGSSICGASAIAAVAPVIEAKDQDITFSVATVTIFGTLAMFLYPVIYNVLQLPDIFYAVWAGSSIHEVAQVVAAGFAAGDQVGEYATVVKLSRVLLVIPTIFILGFQDMKRKSDGSFFHKGTFPWFVFGFCGVVLINSFSLIPQETVASLISFDNFLLTIAMVGLGLGSDFSKLKDTGLKPIFAGLFISIFISVFSFVLTGILYYA</sequence>
<feature type="transmembrane region" description="Helical" evidence="7">
    <location>
        <begin position="92"/>
        <end position="110"/>
    </location>
</feature>
<gene>
    <name evidence="8" type="ORF">NVS47_05715</name>
</gene>
<evidence type="ECO:0000313" key="9">
    <source>
        <dbReference type="Proteomes" id="UP001524944"/>
    </source>
</evidence>
<feature type="transmembrane region" description="Helical" evidence="7">
    <location>
        <begin position="150"/>
        <end position="171"/>
    </location>
</feature>
<protein>
    <submittedName>
        <fullName evidence="8">YeiH family protein</fullName>
    </submittedName>
</protein>
<dbReference type="Pfam" id="PF03601">
    <property type="entry name" value="Cons_hypoth698"/>
    <property type="match status" value="1"/>
</dbReference>
<feature type="transmembrane region" description="Helical" evidence="7">
    <location>
        <begin position="32"/>
        <end position="51"/>
    </location>
</feature>
<evidence type="ECO:0000313" key="8">
    <source>
        <dbReference type="EMBL" id="MCR6545018.1"/>
    </source>
</evidence>
<feature type="transmembrane region" description="Helical" evidence="7">
    <location>
        <begin position="246"/>
        <end position="267"/>
    </location>
</feature>
<dbReference type="PANTHER" id="PTHR30106:SF2">
    <property type="entry name" value="UPF0324 INNER MEMBRANE PROTEIN YEIH"/>
    <property type="match status" value="1"/>
</dbReference>
<evidence type="ECO:0000256" key="6">
    <source>
        <dbReference type="ARBA" id="ARBA00023136"/>
    </source>
</evidence>
<evidence type="ECO:0000256" key="1">
    <source>
        <dbReference type="ARBA" id="ARBA00004651"/>
    </source>
</evidence>
<keyword evidence="5 7" id="KW-1133">Transmembrane helix</keyword>
<evidence type="ECO:0000256" key="7">
    <source>
        <dbReference type="SAM" id="Phobius"/>
    </source>
</evidence>
<reference evidence="8 9" key="1">
    <citation type="submission" date="2022-08" db="EMBL/GenBank/DDBJ databases">
        <title>Proteogenomics of the novel Dehalobacterium formicoaceticum strain EZ94 highlights a key role of methyltransferases during anaerobic dichloromethane degradation.</title>
        <authorList>
            <person name="Wasmund K."/>
        </authorList>
    </citation>
    <scope>NUCLEOTIDE SEQUENCE [LARGE SCALE GENOMIC DNA]</scope>
    <source>
        <strain evidence="8 9">EZ94</strain>
    </source>
</reference>
<dbReference type="Proteomes" id="UP001524944">
    <property type="component" value="Unassembled WGS sequence"/>
</dbReference>
<evidence type="ECO:0000256" key="4">
    <source>
        <dbReference type="ARBA" id="ARBA00022692"/>
    </source>
</evidence>
<feature type="transmembrane region" description="Helical" evidence="7">
    <location>
        <begin position="122"/>
        <end position="143"/>
    </location>
</feature>
<feature type="transmembrane region" description="Helical" evidence="7">
    <location>
        <begin position="6"/>
        <end position="23"/>
    </location>
</feature>
<keyword evidence="3" id="KW-1003">Cell membrane</keyword>
<evidence type="ECO:0000256" key="5">
    <source>
        <dbReference type="ARBA" id="ARBA00022989"/>
    </source>
</evidence>
<comment type="caution">
    <text evidence="8">The sequence shown here is derived from an EMBL/GenBank/DDBJ whole genome shotgun (WGS) entry which is preliminary data.</text>
</comment>
<dbReference type="NCBIfam" id="TIGR00698">
    <property type="entry name" value="YeiH family putative sulfate export transporter"/>
    <property type="match status" value="1"/>
</dbReference>
<dbReference type="InterPro" id="IPR018383">
    <property type="entry name" value="UPF0324_pro"/>
</dbReference>
<name>A0ABT1Y382_9FIRM</name>
<dbReference type="PANTHER" id="PTHR30106">
    <property type="entry name" value="INNER MEMBRANE PROTEIN YEIH-RELATED"/>
    <property type="match status" value="1"/>
</dbReference>